<dbReference type="OrthoDB" id="2021064at2759"/>
<evidence type="ECO:0000313" key="8">
    <source>
        <dbReference type="EMBL" id="KAA8517636.1"/>
    </source>
</evidence>
<evidence type="ECO:0000256" key="4">
    <source>
        <dbReference type="ARBA" id="ARBA00023163"/>
    </source>
</evidence>
<evidence type="ECO:0000256" key="1">
    <source>
        <dbReference type="ARBA" id="ARBA00004123"/>
    </source>
</evidence>
<proteinExistence type="predicted"/>
<feature type="domain" description="WRKY" evidence="7">
    <location>
        <begin position="125"/>
        <end position="188"/>
    </location>
</feature>
<evidence type="ECO:0000256" key="3">
    <source>
        <dbReference type="ARBA" id="ARBA00023125"/>
    </source>
</evidence>
<dbReference type="InterPro" id="IPR036576">
    <property type="entry name" value="WRKY_dom_sf"/>
</dbReference>
<protein>
    <recommendedName>
        <fullName evidence="7">WRKY domain-containing protein</fullName>
    </recommendedName>
</protein>
<dbReference type="InterPro" id="IPR044810">
    <property type="entry name" value="WRKY_plant"/>
</dbReference>
<dbReference type="SUPFAM" id="SSF118290">
    <property type="entry name" value="WRKY DNA-binding domain"/>
    <property type="match status" value="1"/>
</dbReference>
<keyword evidence="3" id="KW-0238">DNA-binding</keyword>
<gene>
    <name evidence="8" type="ORF">F0562_015110</name>
</gene>
<name>A0A5J4ZJ97_9ASTE</name>
<comment type="subcellular location">
    <subcellularLocation>
        <location evidence="1">Nucleus</location>
    </subcellularLocation>
</comment>
<dbReference type="Proteomes" id="UP000325577">
    <property type="component" value="Linkage Group LG7"/>
</dbReference>
<organism evidence="8 9">
    <name type="scientific">Nyssa sinensis</name>
    <dbReference type="NCBI Taxonomy" id="561372"/>
    <lineage>
        <taxon>Eukaryota</taxon>
        <taxon>Viridiplantae</taxon>
        <taxon>Streptophyta</taxon>
        <taxon>Embryophyta</taxon>
        <taxon>Tracheophyta</taxon>
        <taxon>Spermatophyta</taxon>
        <taxon>Magnoliopsida</taxon>
        <taxon>eudicotyledons</taxon>
        <taxon>Gunneridae</taxon>
        <taxon>Pentapetalae</taxon>
        <taxon>asterids</taxon>
        <taxon>Cornales</taxon>
        <taxon>Nyssaceae</taxon>
        <taxon>Nyssa</taxon>
    </lineage>
</organism>
<dbReference type="GO" id="GO:0043565">
    <property type="term" value="F:sequence-specific DNA binding"/>
    <property type="evidence" value="ECO:0007669"/>
    <property type="project" value="InterPro"/>
</dbReference>
<feature type="region of interest" description="Disordered" evidence="6">
    <location>
        <begin position="86"/>
        <end position="111"/>
    </location>
</feature>
<dbReference type="GO" id="GO:0003700">
    <property type="term" value="F:DNA-binding transcription factor activity"/>
    <property type="evidence" value="ECO:0007669"/>
    <property type="project" value="InterPro"/>
</dbReference>
<sequence length="247" mass="28004">MDSSFWPENLPADREKAIKELVRGREFAKQLRDMLSKPTGDDGSLPSADDLVLKVLGSFTETLSIFRNCNTSDELSQFPATTHLGSPCWDGRKSEDSGDSSKTSASKDRRGCYKRRKTAQTWTTLTTTLIDDGHAWRKYGQKLILNAKHPRNYYRCTHKYDQGCAATKQVQRTEDETPMYRTTYNGHHKCKNLKAPQILLDSTPRDRSSILLSFGSNDKPNDPFLTSFSLIKQENKDEMPTLKSSVV</sequence>
<dbReference type="Gene3D" id="2.20.25.80">
    <property type="entry name" value="WRKY domain"/>
    <property type="match status" value="1"/>
</dbReference>
<dbReference type="PROSITE" id="PS50811">
    <property type="entry name" value="WRKY"/>
    <property type="match status" value="1"/>
</dbReference>
<accession>A0A5J4ZJ97</accession>
<evidence type="ECO:0000256" key="2">
    <source>
        <dbReference type="ARBA" id="ARBA00023015"/>
    </source>
</evidence>
<keyword evidence="9" id="KW-1185">Reference proteome</keyword>
<dbReference type="EMBL" id="CM018050">
    <property type="protein sequence ID" value="KAA8517636.1"/>
    <property type="molecule type" value="Genomic_DNA"/>
</dbReference>
<dbReference type="GO" id="GO:0005634">
    <property type="term" value="C:nucleus"/>
    <property type="evidence" value="ECO:0007669"/>
    <property type="project" value="UniProtKB-SubCell"/>
</dbReference>
<evidence type="ECO:0000259" key="7">
    <source>
        <dbReference type="PROSITE" id="PS50811"/>
    </source>
</evidence>
<dbReference type="InterPro" id="IPR003657">
    <property type="entry name" value="WRKY_dom"/>
</dbReference>
<dbReference type="SMART" id="SM00774">
    <property type="entry name" value="WRKY"/>
    <property type="match status" value="1"/>
</dbReference>
<evidence type="ECO:0000256" key="6">
    <source>
        <dbReference type="SAM" id="MobiDB-lite"/>
    </source>
</evidence>
<dbReference type="Pfam" id="PF03106">
    <property type="entry name" value="WRKY"/>
    <property type="match status" value="1"/>
</dbReference>
<keyword evidence="5" id="KW-0539">Nucleus</keyword>
<keyword evidence="4" id="KW-0804">Transcription</keyword>
<evidence type="ECO:0000256" key="5">
    <source>
        <dbReference type="ARBA" id="ARBA00023242"/>
    </source>
</evidence>
<reference evidence="8 9" key="1">
    <citation type="submission" date="2019-09" db="EMBL/GenBank/DDBJ databases">
        <title>A chromosome-level genome assembly of the Chinese tupelo Nyssa sinensis.</title>
        <authorList>
            <person name="Yang X."/>
            <person name="Kang M."/>
            <person name="Yang Y."/>
            <person name="Xiong H."/>
            <person name="Wang M."/>
            <person name="Zhang Z."/>
            <person name="Wang Z."/>
            <person name="Wu H."/>
            <person name="Ma T."/>
            <person name="Liu J."/>
            <person name="Xi Z."/>
        </authorList>
    </citation>
    <scope>NUCLEOTIDE SEQUENCE [LARGE SCALE GENOMIC DNA]</scope>
    <source>
        <strain evidence="8">J267</strain>
        <tissue evidence="8">Leaf</tissue>
    </source>
</reference>
<evidence type="ECO:0000313" key="9">
    <source>
        <dbReference type="Proteomes" id="UP000325577"/>
    </source>
</evidence>
<dbReference type="PANTHER" id="PTHR31282">
    <property type="entry name" value="WRKY TRANSCRIPTION FACTOR 21-RELATED"/>
    <property type="match status" value="1"/>
</dbReference>
<dbReference type="AlphaFoldDB" id="A0A5J4ZJ97"/>
<keyword evidence="2" id="KW-0805">Transcription regulation</keyword>